<dbReference type="InParanoid" id="D6U436"/>
<keyword evidence="2" id="KW-1185">Reference proteome</keyword>
<organism evidence="1 2">
    <name type="scientific">Ktedonobacter racemifer DSM 44963</name>
    <dbReference type="NCBI Taxonomy" id="485913"/>
    <lineage>
        <taxon>Bacteria</taxon>
        <taxon>Bacillati</taxon>
        <taxon>Chloroflexota</taxon>
        <taxon>Ktedonobacteria</taxon>
        <taxon>Ktedonobacterales</taxon>
        <taxon>Ktedonobacteraceae</taxon>
        <taxon>Ktedonobacter</taxon>
    </lineage>
</organism>
<name>D6U436_KTERA</name>
<sequence length="306" mass="34883">MFPYFPLKADTFSMAMGTQALENGRLIEIDADHYAPEIQLKRALLADDQNHYLHAPQETLPAQWEVVELLLEQLARDYPHYFSLTKNGKQVTWHNSLLQEVTTFEMGQATSLPYAPLDWLGRQVQEDLLLLRADTTQGIPLVAGQLCFPNAWCLEEKLGKSFLAIHQEVPLFAEHIGRSSYLLLERLKVGRPAWRLNWAIKNIPRLNLTPRYAHEVAQAQRELTSDTIGARCLLRVERQALIRLPRTQGILFTIHTYQEPIATIAQNGQQARTLLGVLQTTPPEVLQYKGIAPFAPMLIDYLLDQL</sequence>
<accession>D6U436</accession>
<dbReference type="STRING" id="485913.Krac_1982"/>
<evidence type="ECO:0000313" key="1">
    <source>
        <dbReference type="EMBL" id="EFH81274.1"/>
    </source>
</evidence>
<gene>
    <name evidence="1" type="ORF">Krac_1982</name>
</gene>
<comment type="caution">
    <text evidence="1">The sequence shown here is derived from an EMBL/GenBank/DDBJ whole genome shotgun (WGS) entry which is preliminary data.</text>
</comment>
<dbReference type="EMBL" id="ADVG01000004">
    <property type="protein sequence ID" value="EFH81274.1"/>
    <property type="molecule type" value="Genomic_DNA"/>
</dbReference>
<dbReference type="AlphaFoldDB" id="D6U436"/>
<reference evidence="1 2" key="1">
    <citation type="journal article" date="2011" name="Stand. Genomic Sci.">
        <title>Non-contiguous finished genome sequence and contextual data of the filamentous soil bacterium Ktedonobacter racemifer type strain (SOSP1-21).</title>
        <authorList>
            <person name="Chang Y.J."/>
            <person name="Land M."/>
            <person name="Hauser L."/>
            <person name="Chertkov O."/>
            <person name="Del Rio T.G."/>
            <person name="Nolan M."/>
            <person name="Copeland A."/>
            <person name="Tice H."/>
            <person name="Cheng J.F."/>
            <person name="Lucas S."/>
            <person name="Han C."/>
            <person name="Goodwin L."/>
            <person name="Pitluck S."/>
            <person name="Ivanova N."/>
            <person name="Ovchinikova G."/>
            <person name="Pati A."/>
            <person name="Chen A."/>
            <person name="Palaniappan K."/>
            <person name="Mavromatis K."/>
            <person name="Liolios K."/>
            <person name="Brettin T."/>
            <person name="Fiebig A."/>
            <person name="Rohde M."/>
            <person name="Abt B."/>
            <person name="Goker M."/>
            <person name="Detter J.C."/>
            <person name="Woyke T."/>
            <person name="Bristow J."/>
            <person name="Eisen J.A."/>
            <person name="Markowitz V."/>
            <person name="Hugenholtz P."/>
            <person name="Kyrpides N.C."/>
            <person name="Klenk H.P."/>
            <person name="Lapidus A."/>
        </authorList>
    </citation>
    <scope>NUCLEOTIDE SEQUENCE [LARGE SCALE GENOMIC DNA]</scope>
    <source>
        <strain evidence="2">DSM 44963</strain>
    </source>
</reference>
<evidence type="ECO:0000313" key="2">
    <source>
        <dbReference type="Proteomes" id="UP000004508"/>
    </source>
</evidence>
<dbReference type="Pfam" id="PF11927">
    <property type="entry name" value="HODM_asu-like"/>
    <property type="match status" value="1"/>
</dbReference>
<dbReference type="Proteomes" id="UP000004508">
    <property type="component" value="Unassembled WGS sequence"/>
</dbReference>
<dbReference type="eggNOG" id="ENOG502Z7ZS">
    <property type="taxonomic scope" value="Bacteria"/>
</dbReference>
<evidence type="ECO:0008006" key="3">
    <source>
        <dbReference type="Google" id="ProtNLM"/>
    </source>
</evidence>
<protein>
    <recommendedName>
        <fullName evidence="3">DUF3445 domain-containing protein</fullName>
    </recommendedName>
</protein>
<dbReference type="InterPro" id="IPR021848">
    <property type="entry name" value="HODM_asu-like"/>
</dbReference>
<proteinExistence type="predicted"/>